<feature type="compositionally biased region" description="Low complexity" evidence="1">
    <location>
        <begin position="125"/>
        <end position="138"/>
    </location>
</feature>
<feature type="region of interest" description="Disordered" evidence="1">
    <location>
        <begin position="388"/>
        <end position="447"/>
    </location>
</feature>
<keyword evidence="4" id="KW-1185">Reference proteome</keyword>
<gene>
    <name evidence="3" type="ORF">SBOR_0898</name>
</gene>
<accession>W9CVT3</accession>
<protein>
    <recommendedName>
        <fullName evidence="2">PH domain-containing protein</fullName>
    </recommendedName>
</protein>
<dbReference type="Proteomes" id="UP000019487">
    <property type="component" value="Unassembled WGS sequence"/>
</dbReference>
<evidence type="ECO:0000259" key="2">
    <source>
        <dbReference type="PROSITE" id="PS50003"/>
    </source>
</evidence>
<dbReference type="Gene3D" id="2.30.29.30">
    <property type="entry name" value="Pleckstrin-homology domain (PH domain)/Phosphotyrosine-binding domain (PTB)"/>
    <property type="match status" value="1"/>
</dbReference>
<feature type="domain" description="PH" evidence="2">
    <location>
        <begin position="232"/>
        <end position="354"/>
    </location>
</feature>
<sequence length="918" mass="100656">MPVIMGIGSLEERDSNDEPSPSSNALSRRIRPPPINTSSLEDGRIPLGGQKIQRKESKGGLRGIFSRNKSEKNVVSPVAEENKPASAFTSPTPLSPKPTSPITSPVGDGFFRKFGTSNATDLLSPTTPATPVRATRTPSRLNLRSKAIKDSKTTVNPVPKTSSKPSVFDPPPLFQSYPQSVKYARLSASTLSADAIIRMSNHKRNINLRDEIAQKTETGPDQEKNEKTTKHRRQKSGSISKGEWTQKIFVLVTSGYLLQYSGEGNFDRLPEKMVQLGKESVAFASDVIPGKHWVLQVSQSMGADGVPTSDSRSLLSRLAFRSADYRRNATSLLLVLDSAEEMDSWIAVLRKEIESLGGKKQITEIGTVKIEEKTLELKSQPSHRYLVQRRGSDQVSNPCSPLEIPHGRRPSWQQPEGQNIEESALPWPSPYERRTSWQKPEGPNIEEVSPSGFLPPWSLNEAQNEAAARPLTECGSMTNSASSYDQNLESLRDSINRLSYSSSDQRTRVSSPATSPARDSTSTMEDLPPLSLETVRARPNAAEIVERRRSLQALQGTRDSMPLASSSHLQTPQQALRHPNKGVPSRPMRSPSPATPNFSVPVSSSKRFSTRGPVPERRLSIPALNTTIEIQKRSKKGPPTALSVARPLSPVMDTASPKRIPIPVTSMEIPHRPVLRVESPTGVSRSQSPGKFPIRKRPSKELRNTRRVSSFMPSDNALQARNTVLRRHSSMQVDREITSPIESNGSSAFAFPETLSPKMPRDETCENIQENDWGSLPTLQESTLQAPPLPTLPENPIKQSSLCRPRSMLASGNQSPIIEDLSSPRRRKRHSSTIAPITLSPTLSSKASYHSDLGPPRVRPRKAVSNRRSLPALMHGAPPAPPPDCALPPLPPGSALTTGGRSPGASFVNSRREIKVRV</sequence>
<feature type="region of interest" description="Disordered" evidence="1">
    <location>
        <begin position="1"/>
        <end position="103"/>
    </location>
</feature>
<proteinExistence type="predicted"/>
<dbReference type="SUPFAM" id="SSF50729">
    <property type="entry name" value="PH domain-like"/>
    <property type="match status" value="1"/>
</dbReference>
<feature type="compositionally biased region" description="Polar residues" evidence="1">
    <location>
        <begin position="832"/>
        <end position="848"/>
    </location>
</feature>
<feature type="region of interest" description="Disordered" evidence="1">
    <location>
        <begin position="208"/>
        <end position="239"/>
    </location>
</feature>
<feature type="compositionally biased region" description="Polar residues" evidence="1">
    <location>
        <begin position="595"/>
        <end position="607"/>
    </location>
</feature>
<feature type="compositionally biased region" description="Polar residues" evidence="1">
    <location>
        <begin position="411"/>
        <end position="421"/>
    </location>
</feature>
<evidence type="ECO:0000256" key="1">
    <source>
        <dbReference type="SAM" id="MobiDB-lite"/>
    </source>
</evidence>
<feature type="compositionally biased region" description="Polar residues" evidence="1">
    <location>
        <begin position="499"/>
        <end position="524"/>
    </location>
</feature>
<feature type="region of interest" description="Disordered" evidence="1">
    <location>
        <begin position="678"/>
        <end position="705"/>
    </location>
</feature>
<reference evidence="3 4" key="1">
    <citation type="journal article" date="2014" name="Genome Announc.">
        <title>Draft genome sequence of Sclerotinia borealis, a psychrophilic plant pathogenic fungus.</title>
        <authorList>
            <person name="Mardanov A.V."/>
            <person name="Beletsky A.V."/>
            <person name="Kadnikov V.V."/>
            <person name="Ignatov A.N."/>
            <person name="Ravin N.V."/>
        </authorList>
    </citation>
    <scope>NUCLEOTIDE SEQUENCE [LARGE SCALE GENOMIC DNA]</scope>
    <source>
        <strain evidence="4">F-4157</strain>
    </source>
</reference>
<dbReference type="InterPro" id="IPR011993">
    <property type="entry name" value="PH-like_dom_sf"/>
</dbReference>
<dbReference type="EMBL" id="AYSA01000036">
    <property type="protein sequence ID" value="ESZ98660.1"/>
    <property type="molecule type" value="Genomic_DNA"/>
</dbReference>
<feature type="region of interest" description="Disordered" evidence="1">
    <location>
        <begin position="499"/>
        <end position="527"/>
    </location>
</feature>
<organism evidence="3 4">
    <name type="scientific">Sclerotinia borealis (strain F-4128)</name>
    <dbReference type="NCBI Taxonomy" id="1432307"/>
    <lineage>
        <taxon>Eukaryota</taxon>
        <taxon>Fungi</taxon>
        <taxon>Dikarya</taxon>
        <taxon>Ascomycota</taxon>
        <taxon>Pezizomycotina</taxon>
        <taxon>Leotiomycetes</taxon>
        <taxon>Helotiales</taxon>
        <taxon>Sclerotiniaceae</taxon>
        <taxon>Sclerotinia</taxon>
    </lineage>
</organism>
<dbReference type="InterPro" id="IPR001849">
    <property type="entry name" value="PH_domain"/>
</dbReference>
<dbReference type="STRING" id="1432307.W9CVT3"/>
<evidence type="ECO:0000313" key="3">
    <source>
        <dbReference type="EMBL" id="ESZ98660.1"/>
    </source>
</evidence>
<comment type="caution">
    <text evidence="3">The sequence shown here is derived from an EMBL/GenBank/DDBJ whole genome shotgun (WGS) entry which is preliminary data.</text>
</comment>
<dbReference type="HOGENOM" id="CLU_009124_1_0_1"/>
<feature type="compositionally biased region" description="Polar residues" evidence="1">
    <location>
        <begin position="558"/>
        <end position="574"/>
    </location>
</feature>
<feature type="region of interest" description="Disordered" evidence="1">
    <location>
        <begin position="558"/>
        <end position="614"/>
    </location>
</feature>
<feature type="compositionally biased region" description="Polar residues" evidence="1">
    <location>
        <begin position="153"/>
        <end position="165"/>
    </location>
</feature>
<dbReference type="PROSITE" id="PS50003">
    <property type="entry name" value="PH_DOMAIN"/>
    <property type="match status" value="1"/>
</dbReference>
<dbReference type="OrthoDB" id="1749473at2759"/>
<feature type="compositionally biased region" description="Pro residues" evidence="1">
    <location>
        <begin position="878"/>
        <end position="892"/>
    </location>
</feature>
<evidence type="ECO:0000313" key="4">
    <source>
        <dbReference type="Proteomes" id="UP000019487"/>
    </source>
</evidence>
<feature type="region of interest" description="Disordered" evidence="1">
    <location>
        <begin position="117"/>
        <end position="139"/>
    </location>
</feature>
<name>W9CVT3_SCLBF</name>
<feature type="region of interest" description="Disordered" evidence="1">
    <location>
        <begin position="152"/>
        <end position="171"/>
    </location>
</feature>
<dbReference type="AlphaFoldDB" id="W9CVT3"/>
<feature type="region of interest" description="Disordered" evidence="1">
    <location>
        <begin position="807"/>
        <end position="918"/>
    </location>
</feature>